<comment type="caution">
    <text evidence="2">The sequence shown here is derived from an EMBL/GenBank/DDBJ whole genome shotgun (WGS) entry which is preliminary data.</text>
</comment>
<dbReference type="Pfam" id="PF14414">
    <property type="entry name" value="WHH"/>
    <property type="match status" value="1"/>
</dbReference>
<gene>
    <name evidence="3" type="ORF">B6C91_12430</name>
    <name evidence="2" type="ORF">B6D08_13385</name>
</gene>
<dbReference type="Proteomes" id="UP000194800">
    <property type="component" value="Unassembled WGS sequence"/>
</dbReference>
<dbReference type="RefSeq" id="WP_086301743.1">
    <property type="nucleotide sequence ID" value="NZ_MZNE01000021.1"/>
</dbReference>
<keyword evidence="4" id="KW-1185">Reference proteome</keyword>
<dbReference type="AlphaFoldDB" id="A0A2C9XVQ6"/>
<evidence type="ECO:0000313" key="2">
    <source>
        <dbReference type="EMBL" id="OTP97825.1"/>
    </source>
</evidence>
<reference evidence="4 5" key="1">
    <citation type="submission" date="2017-03" db="EMBL/GenBank/DDBJ databases">
        <title>Comparative genomics of honeybee gut symbionts reveal geographically distinct and subgroup specific antibiotic resistance.</title>
        <authorList>
            <person name="Ludvigsen J."/>
            <person name="Porcellato D."/>
            <person name="Labee-Lund T.M."/>
            <person name="Amdam G.V."/>
            <person name="Rudi K."/>
        </authorList>
    </citation>
    <scope>NUCLEOTIDE SEQUENCE [LARGE SCALE GENOMIC DNA]</scope>
    <source>
        <strain evidence="2 5">A-7-12</strain>
        <strain evidence="3 4">A-9-12</strain>
    </source>
</reference>
<name>A0A2C9XVQ6_9GAMM</name>
<dbReference type="OrthoDB" id="9816400at2"/>
<dbReference type="EMBL" id="NARP01000050">
    <property type="protein sequence ID" value="OTP97825.1"/>
    <property type="molecule type" value="Genomic_DNA"/>
</dbReference>
<evidence type="ECO:0000313" key="3">
    <source>
        <dbReference type="EMBL" id="OTQ08418.1"/>
    </source>
</evidence>
<accession>A0A2C9XVQ6</accession>
<dbReference type="EMBL" id="NART01000086">
    <property type="protein sequence ID" value="OTQ08418.1"/>
    <property type="molecule type" value="Genomic_DNA"/>
</dbReference>
<evidence type="ECO:0000313" key="5">
    <source>
        <dbReference type="Proteomes" id="UP000194977"/>
    </source>
</evidence>
<sequence length="120" mass="13690">MPSSKNKHLDHSRTTYHPDGSITFYDHKGRAVTYDKYGNPDFSPYAEKEVTSTRFNGDRKHDNKIANEEIGYKGDKKEDIYKAPPGKVWHHVDKETLILLDAELHKNFPHTGGASELIHG</sequence>
<dbReference type="InterPro" id="IPR032869">
    <property type="entry name" value="WHH_dom_containing"/>
</dbReference>
<dbReference type="Proteomes" id="UP000194977">
    <property type="component" value="Unassembled WGS sequence"/>
</dbReference>
<feature type="region of interest" description="Disordered" evidence="1">
    <location>
        <begin position="1"/>
        <end position="20"/>
    </location>
</feature>
<protein>
    <submittedName>
        <fullName evidence="2">Uncharacterized protein</fullName>
    </submittedName>
</protein>
<organism evidence="2 5">
    <name type="scientific">Gilliamella apicola</name>
    <dbReference type="NCBI Taxonomy" id="1196095"/>
    <lineage>
        <taxon>Bacteria</taxon>
        <taxon>Pseudomonadati</taxon>
        <taxon>Pseudomonadota</taxon>
        <taxon>Gammaproteobacteria</taxon>
        <taxon>Orbales</taxon>
        <taxon>Orbaceae</taxon>
        <taxon>Gilliamella</taxon>
    </lineage>
</organism>
<evidence type="ECO:0000313" key="4">
    <source>
        <dbReference type="Proteomes" id="UP000194800"/>
    </source>
</evidence>
<proteinExistence type="predicted"/>
<evidence type="ECO:0000256" key="1">
    <source>
        <dbReference type="SAM" id="MobiDB-lite"/>
    </source>
</evidence>